<evidence type="ECO:0000313" key="2">
    <source>
        <dbReference type="EMBL" id="RRJ93979.1"/>
    </source>
</evidence>
<organism evidence="2 3">
    <name type="scientific">Flavobacterium macacae</name>
    <dbReference type="NCBI Taxonomy" id="2488993"/>
    <lineage>
        <taxon>Bacteria</taxon>
        <taxon>Pseudomonadati</taxon>
        <taxon>Bacteroidota</taxon>
        <taxon>Flavobacteriia</taxon>
        <taxon>Flavobacteriales</taxon>
        <taxon>Flavobacteriaceae</taxon>
        <taxon>Flavobacterium</taxon>
    </lineage>
</organism>
<accession>A0A3P3WIR8</accession>
<dbReference type="Gene3D" id="2.30.30.40">
    <property type="entry name" value="SH3 Domains"/>
    <property type="match status" value="1"/>
</dbReference>
<comment type="caution">
    <text evidence="2">The sequence shown here is derived from an EMBL/GenBank/DDBJ whole genome shotgun (WGS) entry which is preliminary data.</text>
</comment>
<dbReference type="Pfam" id="PF08239">
    <property type="entry name" value="SH3_3"/>
    <property type="match status" value="1"/>
</dbReference>
<dbReference type="OrthoDB" id="7054664at2"/>
<dbReference type="AlphaFoldDB" id="A0A3P3WIR8"/>
<sequence length="378" mass="43776">MKILNLLAILFLLTSCNGQNNKEKNNQEKTIEQTATGKNSPYNVFHEGEMKIDFVDFINTNKDKIQAELNKKGYKKPSETVFESKIKMFYNWDIKKYSNVSALQQSMLSEIAVKDLGIVFVEGSDTEIEADLLYNYNQFIFYNERVALTWLKAKKPDLLHLLVKSYGFTKDDEILKFVFDIVNFKNSFDITEIIFGTENNKLVMREEMVTKIRQIKYKGQTVAGFSETVTGDFYTTIVKNINDIVKNPKNYKDPDRYVAFLLNELALSGITGDIDLVLSTNAVYSKKIKDNKYYNFEELKSYIENNYDSSNADVSAIYFINDADGYTNLRQEKNATSKILEKINSATRIQILDNSSDWWRIKNKEKTGYVHKSKILIY</sequence>
<dbReference type="InterPro" id="IPR003646">
    <property type="entry name" value="SH3-like_bac-type"/>
</dbReference>
<dbReference type="EMBL" id="RQVR01000001">
    <property type="protein sequence ID" value="RRJ93979.1"/>
    <property type="molecule type" value="Genomic_DNA"/>
</dbReference>
<name>A0A3P3WIR8_9FLAO</name>
<feature type="domain" description="SH3b" evidence="1">
    <location>
        <begin position="315"/>
        <end position="378"/>
    </location>
</feature>
<protein>
    <submittedName>
        <fullName evidence="2">SH3 domain-containing protein</fullName>
    </submittedName>
</protein>
<proteinExistence type="predicted"/>
<reference evidence="2 3" key="1">
    <citation type="submission" date="2018-11" db="EMBL/GenBank/DDBJ databases">
        <title>Flavobacterium sp. nov., YIM 102600 draft genome.</title>
        <authorList>
            <person name="Li G."/>
            <person name="Jiang Y."/>
        </authorList>
    </citation>
    <scope>NUCLEOTIDE SEQUENCE [LARGE SCALE GENOMIC DNA]</scope>
    <source>
        <strain evidence="2 3">YIM 102600</strain>
    </source>
</reference>
<dbReference type="RefSeq" id="WP_125011121.1">
    <property type="nucleotide sequence ID" value="NZ_RQVR01000001.1"/>
</dbReference>
<evidence type="ECO:0000313" key="3">
    <source>
        <dbReference type="Proteomes" id="UP000271937"/>
    </source>
</evidence>
<gene>
    <name evidence="2" type="ORF">EG849_00475</name>
</gene>
<dbReference type="PROSITE" id="PS51257">
    <property type="entry name" value="PROKAR_LIPOPROTEIN"/>
    <property type="match status" value="1"/>
</dbReference>
<keyword evidence="3" id="KW-1185">Reference proteome</keyword>
<dbReference type="Proteomes" id="UP000271937">
    <property type="component" value="Unassembled WGS sequence"/>
</dbReference>
<dbReference type="PROSITE" id="PS51781">
    <property type="entry name" value="SH3B"/>
    <property type="match status" value="1"/>
</dbReference>
<evidence type="ECO:0000259" key="1">
    <source>
        <dbReference type="PROSITE" id="PS51781"/>
    </source>
</evidence>